<keyword evidence="2" id="KW-1185">Reference proteome</keyword>
<dbReference type="OrthoDB" id="8421409at2"/>
<protein>
    <submittedName>
        <fullName evidence="1">Uncharacterized protein</fullName>
    </submittedName>
</protein>
<organism evidence="1 2">
    <name type="scientific">Peteryoungia ipomoeae</name>
    <dbReference type="NCBI Taxonomy" id="1210932"/>
    <lineage>
        <taxon>Bacteria</taxon>
        <taxon>Pseudomonadati</taxon>
        <taxon>Pseudomonadota</taxon>
        <taxon>Alphaproteobacteria</taxon>
        <taxon>Hyphomicrobiales</taxon>
        <taxon>Rhizobiaceae</taxon>
        <taxon>Peteryoungia</taxon>
    </lineage>
</organism>
<gene>
    <name evidence="1" type="ORF">FAA97_07115</name>
</gene>
<dbReference type="Proteomes" id="UP000308828">
    <property type="component" value="Unassembled WGS sequence"/>
</dbReference>
<comment type="caution">
    <text evidence="1">The sequence shown here is derived from an EMBL/GenBank/DDBJ whole genome shotgun (WGS) entry which is preliminary data.</text>
</comment>
<name>A0A4S8P4J0_9HYPH</name>
<dbReference type="AlphaFoldDB" id="A0A4S8P4J0"/>
<sequence length="67" mass="7585">MDDRDRLIISLAAQLRAERETREAFATAIRNGSVSMDVLEAILTDPVPVITREDIIGVQRWLSKHSH</sequence>
<reference evidence="1 2" key="1">
    <citation type="submission" date="2019-04" db="EMBL/GenBank/DDBJ databases">
        <title>Genome sequence of strain shin9-1.</title>
        <authorList>
            <person name="Gao J."/>
            <person name="Sun J."/>
        </authorList>
    </citation>
    <scope>NUCLEOTIDE SEQUENCE [LARGE SCALE GENOMIC DNA]</scope>
    <source>
        <strain evidence="2">shin9-1</strain>
    </source>
</reference>
<dbReference type="RefSeq" id="WP_136597849.1">
    <property type="nucleotide sequence ID" value="NZ_STGV01000002.1"/>
</dbReference>
<proteinExistence type="predicted"/>
<evidence type="ECO:0000313" key="2">
    <source>
        <dbReference type="Proteomes" id="UP000308828"/>
    </source>
</evidence>
<evidence type="ECO:0000313" key="1">
    <source>
        <dbReference type="EMBL" id="THV23752.1"/>
    </source>
</evidence>
<dbReference type="EMBL" id="STGV01000002">
    <property type="protein sequence ID" value="THV23752.1"/>
    <property type="molecule type" value="Genomic_DNA"/>
</dbReference>
<accession>A0A4S8P4J0</accession>